<dbReference type="Proteomes" id="UP000186785">
    <property type="component" value="Unassembled WGS sequence"/>
</dbReference>
<dbReference type="EMBL" id="MQSV01000001">
    <property type="protein sequence ID" value="OKL49495.1"/>
    <property type="molecule type" value="Genomic_DNA"/>
</dbReference>
<evidence type="ECO:0000313" key="1">
    <source>
        <dbReference type="EMBL" id="OKL49495.1"/>
    </source>
</evidence>
<keyword evidence="2" id="KW-1185">Reference proteome</keyword>
<comment type="caution">
    <text evidence="1">The sequence shown here is derived from an EMBL/GenBank/DDBJ whole genome shotgun (WGS) entry which is preliminary data.</text>
</comment>
<evidence type="ECO:0000313" key="2">
    <source>
        <dbReference type="Proteomes" id="UP000186785"/>
    </source>
</evidence>
<gene>
    <name evidence="1" type="ORF">BSR29_00595</name>
</gene>
<protein>
    <recommendedName>
        <fullName evidence="3">WXG100 family type VII secretion target</fullName>
    </recommendedName>
</protein>
<dbReference type="STRING" id="1921764.BSR28_01915"/>
<sequence length="82" mass="8938">MNLTASLQDLEQRAENILGLSGQLKSQLQQIRIEDVWQGSSAIPANQLVHGLLVQANSLGQQAQQAVSYFQGLGNQVKRVPL</sequence>
<name>A0A1Q5PQ10_9ACTO</name>
<accession>A0A1Q5PQ10</accession>
<organism evidence="1 2">
    <name type="scientific">Boudabousia liubingyangii</name>
    <dbReference type="NCBI Taxonomy" id="1921764"/>
    <lineage>
        <taxon>Bacteria</taxon>
        <taxon>Bacillati</taxon>
        <taxon>Actinomycetota</taxon>
        <taxon>Actinomycetes</taxon>
        <taxon>Actinomycetales</taxon>
        <taxon>Actinomycetaceae</taxon>
        <taxon>Boudabousia</taxon>
    </lineage>
</organism>
<reference evidence="1 2" key="1">
    <citation type="submission" date="2016-11" db="EMBL/GenBank/DDBJ databases">
        <title>Actinomyces gypaetusis sp. nov. isolated from the vulture Gypaetus barbatus in Qinghai Tibet Plateau China.</title>
        <authorList>
            <person name="Meng X."/>
        </authorList>
    </citation>
    <scope>NUCLEOTIDE SEQUENCE [LARGE SCALE GENOMIC DNA]</scope>
    <source>
        <strain evidence="1 2">VUL4_2</strain>
    </source>
</reference>
<dbReference type="AlphaFoldDB" id="A0A1Q5PQ10"/>
<proteinExistence type="predicted"/>
<dbReference type="RefSeq" id="WP_073708385.1">
    <property type="nucleotide sequence ID" value="NZ_MQSU01000001.1"/>
</dbReference>
<evidence type="ECO:0008006" key="3">
    <source>
        <dbReference type="Google" id="ProtNLM"/>
    </source>
</evidence>